<evidence type="ECO:0000256" key="7">
    <source>
        <dbReference type="ARBA" id="ARBA00022889"/>
    </source>
</evidence>
<keyword evidence="11" id="KW-0325">Glycoprotein</keyword>
<keyword evidence="9" id="KW-0472">Membrane</keyword>
<dbReference type="GO" id="GO:0007155">
    <property type="term" value="P:cell adhesion"/>
    <property type="evidence" value="ECO:0007669"/>
    <property type="project" value="UniProtKB-KW"/>
</dbReference>
<keyword evidence="17" id="KW-1185">Reference proteome</keyword>
<dbReference type="SMART" id="SM00409">
    <property type="entry name" value="IG"/>
    <property type="match status" value="1"/>
</dbReference>
<dbReference type="InterPro" id="IPR050467">
    <property type="entry name" value="LRFN"/>
</dbReference>
<evidence type="ECO:0000256" key="12">
    <source>
        <dbReference type="ARBA" id="ARBA00023319"/>
    </source>
</evidence>
<dbReference type="PROSITE" id="PS50835">
    <property type="entry name" value="IG_LIKE"/>
    <property type="match status" value="1"/>
</dbReference>
<keyword evidence="12" id="KW-0393">Immunoglobulin domain</keyword>
<keyword evidence="7" id="KW-0130">Cell adhesion</keyword>
<feature type="domain" description="Ig-like" evidence="15">
    <location>
        <begin position="194"/>
        <end position="266"/>
    </location>
</feature>
<keyword evidence="4" id="KW-0812">Transmembrane</keyword>
<evidence type="ECO:0000256" key="2">
    <source>
        <dbReference type="ARBA" id="ARBA00022475"/>
    </source>
</evidence>
<dbReference type="PANTHER" id="PTHR45842">
    <property type="entry name" value="SYNAPTIC ADHESION-LIKE MOLECULE SALM"/>
    <property type="match status" value="1"/>
</dbReference>
<sequence length="347" mass="37966">MTDLTVRELDLPRLGSPLTQQGRAQPDRVGTAGPPEQLPAQPPARGHAERSWCSLLAHWLNLEELLDMTSNKLKKIPPDPLFLRIPVYAKLKGSPLTALVLSFGGNPLHCNCELVWLRRLTREDDLETCASPRDLAGKYFWTIKELGGGHQVSNHLCWYHDPLRARRRGLEKLGVVGMMSEAGKPRLALLGLAGQEVSLRCKSIGDPEPSTHWVSPDGKLIGNTSRTVCYENGSLDILKASVKDSGRFTCIASNAAGEATAPVELVVNPSPHFDPKLDPDPGPSDIPTSIKSNASGGHARSDQQRVSVSDLTSGSATIRWPPQNHIPGVRMYQIQYNSSTDDLLIYR</sequence>
<dbReference type="Pfam" id="PF07679">
    <property type="entry name" value="I-set"/>
    <property type="match status" value="1"/>
</dbReference>
<keyword evidence="5" id="KW-0732">Signal</keyword>
<dbReference type="InterPro" id="IPR013098">
    <property type="entry name" value="Ig_I-set"/>
</dbReference>
<evidence type="ECO:0000256" key="4">
    <source>
        <dbReference type="ARBA" id="ARBA00022692"/>
    </source>
</evidence>
<evidence type="ECO:0000256" key="1">
    <source>
        <dbReference type="ARBA" id="ARBA00004251"/>
    </source>
</evidence>
<gene>
    <name evidence="16" type="ORF">PLEPLA_LOCUS46360</name>
</gene>
<dbReference type="Proteomes" id="UP001153269">
    <property type="component" value="Unassembled WGS sequence"/>
</dbReference>
<organism evidence="16 17">
    <name type="scientific">Pleuronectes platessa</name>
    <name type="common">European plaice</name>
    <dbReference type="NCBI Taxonomy" id="8262"/>
    <lineage>
        <taxon>Eukaryota</taxon>
        <taxon>Metazoa</taxon>
        <taxon>Chordata</taxon>
        <taxon>Craniata</taxon>
        <taxon>Vertebrata</taxon>
        <taxon>Euteleostomi</taxon>
        <taxon>Actinopterygii</taxon>
        <taxon>Neopterygii</taxon>
        <taxon>Teleostei</taxon>
        <taxon>Neoteleostei</taxon>
        <taxon>Acanthomorphata</taxon>
        <taxon>Carangaria</taxon>
        <taxon>Pleuronectiformes</taxon>
        <taxon>Pleuronectoidei</taxon>
        <taxon>Pleuronectidae</taxon>
        <taxon>Pleuronectes</taxon>
    </lineage>
</organism>
<proteinExistence type="inferred from homology"/>
<evidence type="ECO:0000256" key="3">
    <source>
        <dbReference type="ARBA" id="ARBA00022614"/>
    </source>
</evidence>
<evidence type="ECO:0000256" key="13">
    <source>
        <dbReference type="ARBA" id="ARBA00038433"/>
    </source>
</evidence>
<dbReference type="InterPro" id="IPR032675">
    <property type="entry name" value="LRR_dom_sf"/>
</dbReference>
<comment type="similarity">
    <text evidence="13">Belongs to the LRFN family.</text>
</comment>
<dbReference type="EMBL" id="CADEAL010004392">
    <property type="protein sequence ID" value="CAB1458530.1"/>
    <property type="molecule type" value="Genomic_DNA"/>
</dbReference>
<dbReference type="SUPFAM" id="SSF48726">
    <property type="entry name" value="Immunoglobulin"/>
    <property type="match status" value="1"/>
</dbReference>
<keyword evidence="6" id="KW-0677">Repeat</keyword>
<keyword evidence="2" id="KW-1003">Cell membrane</keyword>
<evidence type="ECO:0000259" key="15">
    <source>
        <dbReference type="PROSITE" id="PS50835"/>
    </source>
</evidence>
<dbReference type="FunFam" id="2.60.40.10:FF:000091">
    <property type="entry name" value="Leucine-rich repeat and fibronectin type III domain-containing protein 1"/>
    <property type="match status" value="1"/>
</dbReference>
<feature type="compositionally biased region" description="Polar residues" evidence="14">
    <location>
        <begin position="286"/>
        <end position="295"/>
    </location>
</feature>
<dbReference type="Gene3D" id="2.60.40.10">
    <property type="entry name" value="Immunoglobulins"/>
    <property type="match status" value="1"/>
</dbReference>
<feature type="compositionally biased region" description="Polar residues" evidence="14">
    <location>
        <begin position="304"/>
        <end position="316"/>
    </location>
</feature>
<reference evidence="16" key="1">
    <citation type="submission" date="2020-03" db="EMBL/GenBank/DDBJ databases">
        <authorList>
            <person name="Weist P."/>
        </authorList>
    </citation>
    <scope>NUCLEOTIDE SEQUENCE</scope>
</reference>
<evidence type="ECO:0000256" key="9">
    <source>
        <dbReference type="ARBA" id="ARBA00023136"/>
    </source>
</evidence>
<evidence type="ECO:0000256" key="5">
    <source>
        <dbReference type="ARBA" id="ARBA00022729"/>
    </source>
</evidence>
<keyword evidence="3" id="KW-0433">Leucine-rich repeat</keyword>
<evidence type="ECO:0000313" key="17">
    <source>
        <dbReference type="Proteomes" id="UP001153269"/>
    </source>
</evidence>
<dbReference type="InterPro" id="IPR036179">
    <property type="entry name" value="Ig-like_dom_sf"/>
</dbReference>
<feature type="region of interest" description="Disordered" evidence="14">
    <location>
        <begin position="9"/>
        <end position="45"/>
    </location>
</feature>
<evidence type="ECO:0000256" key="14">
    <source>
        <dbReference type="SAM" id="MobiDB-lite"/>
    </source>
</evidence>
<dbReference type="InterPro" id="IPR007110">
    <property type="entry name" value="Ig-like_dom"/>
</dbReference>
<dbReference type="InterPro" id="IPR003599">
    <property type="entry name" value="Ig_sub"/>
</dbReference>
<name>A0A9N7W1X4_PLEPL</name>
<keyword evidence="10" id="KW-1015">Disulfide bond</keyword>
<comment type="subcellular location">
    <subcellularLocation>
        <location evidence="1">Cell membrane</location>
        <topology evidence="1">Single-pass type I membrane protein</topology>
    </subcellularLocation>
</comment>
<keyword evidence="8" id="KW-1133">Transmembrane helix</keyword>
<accession>A0A9N7W1X4</accession>
<evidence type="ECO:0000256" key="10">
    <source>
        <dbReference type="ARBA" id="ARBA00023157"/>
    </source>
</evidence>
<dbReference type="InterPro" id="IPR003598">
    <property type="entry name" value="Ig_sub2"/>
</dbReference>
<evidence type="ECO:0000313" key="16">
    <source>
        <dbReference type="EMBL" id="CAB1458530.1"/>
    </source>
</evidence>
<evidence type="ECO:0000256" key="8">
    <source>
        <dbReference type="ARBA" id="ARBA00022989"/>
    </source>
</evidence>
<dbReference type="PANTHER" id="PTHR45842:SF5">
    <property type="entry name" value="LEUCINE-RICH REPEAT AND FIBRONECTIN TYPE-III DOMAIN-CONTAINING PROTEIN 3"/>
    <property type="match status" value="1"/>
</dbReference>
<dbReference type="GO" id="GO:0005886">
    <property type="term" value="C:plasma membrane"/>
    <property type="evidence" value="ECO:0007669"/>
    <property type="project" value="UniProtKB-SubCell"/>
</dbReference>
<dbReference type="InterPro" id="IPR013783">
    <property type="entry name" value="Ig-like_fold"/>
</dbReference>
<comment type="caution">
    <text evidence="16">The sequence shown here is derived from an EMBL/GenBank/DDBJ whole genome shotgun (WGS) entry which is preliminary data.</text>
</comment>
<dbReference type="Gene3D" id="3.80.10.10">
    <property type="entry name" value="Ribonuclease Inhibitor"/>
    <property type="match status" value="1"/>
</dbReference>
<dbReference type="AlphaFoldDB" id="A0A9N7W1X4"/>
<dbReference type="SUPFAM" id="SSF52058">
    <property type="entry name" value="L domain-like"/>
    <property type="match status" value="1"/>
</dbReference>
<dbReference type="SMART" id="SM00408">
    <property type="entry name" value="IGc2"/>
    <property type="match status" value="1"/>
</dbReference>
<evidence type="ECO:0000256" key="6">
    <source>
        <dbReference type="ARBA" id="ARBA00022737"/>
    </source>
</evidence>
<feature type="region of interest" description="Disordered" evidence="14">
    <location>
        <begin position="269"/>
        <end position="322"/>
    </location>
</feature>
<protein>
    <recommendedName>
        <fullName evidence="15">Ig-like domain-containing protein</fullName>
    </recommendedName>
</protein>
<evidence type="ECO:0000256" key="11">
    <source>
        <dbReference type="ARBA" id="ARBA00023180"/>
    </source>
</evidence>